<reference evidence="1 2" key="1">
    <citation type="submission" date="2022-10" db="EMBL/GenBank/DDBJ databases">
        <title>Aestuariibacter sp. AA17 isolated from Montipora capitata coral fragment.</title>
        <authorList>
            <person name="Emsley S.A."/>
            <person name="Pfannmuller K.M."/>
            <person name="Loughran R.M."/>
            <person name="Shlafstein M."/>
            <person name="Papke E."/>
            <person name="Saw J.H."/>
            <person name="Ushijima B."/>
            <person name="Videau P."/>
        </authorList>
    </citation>
    <scope>NUCLEOTIDE SEQUENCE [LARGE SCALE GENOMIC DNA]</scope>
    <source>
        <strain evidence="1 2">AA17</strain>
    </source>
</reference>
<keyword evidence="2" id="KW-1185">Reference proteome</keyword>
<gene>
    <name evidence="1" type="ORF">OE749_16655</name>
</gene>
<dbReference type="EMBL" id="JAOWKX010000010">
    <property type="protein sequence ID" value="MCV2886327.1"/>
    <property type="molecule type" value="Genomic_DNA"/>
</dbReference>
<protein>
    <recommendedName>
        <fullName evidence="3">DUF4157 domain-containing protein</fullName>
    </recommendedName>
</protein>
<dbReference type="RefSeq" id="WP_263713615.1">
    <property type="nucleotide sequence ID" value="NZ_JAOWKX010000010.1"/>
</dbReference>
<evidence type="ECO:0000313" key="1">
    <source>
        <dbReference type="EMBL" id="MCV2886327.1"/>
    </source>
</evidence>
<accession>A0ABT3ADD8</accession>
<dbReference type="Proteomes" id="UP001652504">
    <property type="component" value="Unassembled WGS sequence"/>
</dbReference>
<name>A0ABT3ADD8_9ALTE</name>
<comment type="caution">
    <text evidence="1">The sequence shown here is derived from an EMBL/GenBank/DDBJ whole genome shotgun (WGS) entry which is preliminary data.</text>
</comment>
<evidence type="ECO:0000313" key="2">
    <source>
        <dbReference type="Proteomes" id="UP001652504"/>
    </source>
</evidence>
<proteinExistence type="predicted"/>
<evidence type="ECO:0008006" key="3">
    <source>
        <dbReference type="Google" id="ProtNLM"/>
    </source>
</evidence>
<organism evidence="1 2">
    <name type="scientific">Fluctibacter corallii</name>
    <dbReference type="NCBI Taxonomy" id="2984329"/>
    <lineage>
        <taxon>Bacteria</taxon>
        <taxon>Pseudomonadati</taxon>
        <taxon>Pseudomonadota</taxon>
        <taxon>Gammaproteobacteria</taxon>
        <taxon>Alteromonadales</taxon>
        <taxon>Alteromonadaceae</taxon>
        <taxon>Fluctibacter</taxon>
    </lineage>
</organism>
<sequence>MKKIIISTVVGLIASTNVWANISEKQLFEYLLPQYIAWAHQIEDKGLQSGTPLDESGIELAKDIGIKAPENVRVIYVDSVPYPYENPALKEMGLSLGFIGEGIVNNAQVFGYSIYVRKGYELDRPRLAHELVHVLQIERSNLNDVVMQHISDLAQYGYQNAPLEVEAFEANKKYAER</sequence>